<dbReference type="KEGG" id="paro:CUV01_09970"/>
<dbReference type="AlphaFoldDB" id="A0A2K9EH75"/>
<proteinExistence type="predicted"/>
<protein>
    <submittedName>
        <fullName evidence="4">2,4-dienoyl-CoA reductase</fullName>
    </submittedName>
</protein>
<evidence type="ECO:0000313" key="5">
    <source>
        <dbReference type="Proteomes" id="UP000233742"/>
    </source>
</evidence>
<dbReference type="InterPro" id="IPR001155">
    <property type="entry name" value="OxRdtase_FMN_N"/>
</dbReference>
<dbReference type="PANTHER" id="PTHR43656:SF2">
    <property type="entry name" value="BINDING OXIDOREDUCTASE, PUTATIVE (AFU_ORTHOLOGUE AFUA_2G08260)-RELATED"/>
    <property type="match status" value="1"/>
</dbReference>
<dbReference type="Gene3D" id="3.20.20.70">
    <property type="entry name" value="Aldolase class I"/>
    <property type="match status" value="1"/>
</dbReference>
<dbReference type="GO" id="GO:0010181">
    <property type="term" value="F:FMN binding"/>
    <property type="evidence" value="ECO:0007669"/>
    <property type="project" value="InterPro"/>
</dbReference>
<dbReference type="InterPro" id="IPR051799">
    <property type="entry name" value="NADH_flavin_oxidoreductase"/>
</dbReference>
<sequence>MFDTSTQPLLFQPLTLPNGQTIPNRIAKASMEENMADANHLPGPALLGLYRQWGDGGAGMILTGNVMVAADAVTGPGGVVLDAQQPLAPFRAWAEAGRARGARLWMQINHPGRQVYAKTNPEAIAPSALPVEMGGYSDLFTKPRAMTEHDIDRVIDQFATTAALAEKAGFDGVEIHAAHGYLLSQFLSPLTNRRTDQWGGSLENRARIVIEIVRAVRARVGAGFGVGVKLNSADFQKGGFDAKDAAAVVRLLNHEAVDLVEISGGSYESPAMHGRPQQQAKRASTRKREAYFLDFARDIVAVADMPIMVTGGIRSRATAEDALSPEDGRAGVAMVGIAQALAYAPDLPNRWKRTEDVIDVPRVEWKSSLASVATMALTKLQLQRMGRGKKPTFSAWAPWVMVRDQLRTRRLNTGYRNWLRKRGQA</sequence>
<dbReference type="EMBL" id="CP025408">
    <property type="protein sequence ID" value="AUH33669.1"/>
    <property type="molecule type" value="Genomic_DNA"/>
</dbReference>
<dbReference type="OrthoDB" id="9784632at2"/>
<accession>A0A2K9EH75</accession>
<organism evidence="4 5">
    <name type="scientific">Paracoccus tegillarcae</name>
    <dbReference type="NCBI Taxonomy" id="1529068"/>
    <lineage>
        <taxon>Bacteria</taxon>
        <taxon>Pseudomonadati</taxon>
        <taxon>Pseudomonadota</taxon>
        <taxon>Alphaproteobacteria</taxon>
        <taxon>Rhodobacterales</taxon>
        <taxon>Paracoccaceae</taxon>
        <taxon>Paracoccus</taxon>
    </lineage>
</organism>
<keyword evidence="1" id="KW-0285">Flavoprotein</keyword>
<dbReference type="PANTHER" id="PTHR43656">
    <property type="entry name" value="BINDING OXIDOREDUCTASE, PUTATIVE (AFU_ORTHOLOGUE AFUA_2G08260)-RELATED"/>
    <property type="match status" value="1"/>
</dbReference>
<keyword evidence="2" id="KW-0560">Oxidoreductase</keyword>
<name>A0A2K9EH75_9RHOB</name>
<dbReference type="CDD" id="cd04733">
    <property type="entry name" value="OYE_like_2_FMN"/>
    <property type="match status" value="1"/>
</dbReference>
<reference evidence="4 5" key="1">
    <citation type="submission" date="2017-12" db="EMBL/GenBank/DDBJ databases">
        <authorList>
            <person name="Hurst M.R.H."/>
        </authorList>
    </citation>
    <scope>NUCLEOTIDE SEQUENCE [LARGE SCALE GENOMIC DNA]</scope>
    <source>
        <strain evidence="4 5">BM15</strain>
    </source>
</reference>
<gene>
    <name evidence="4" type="ORF">CUV01_09970</name>
</gene>
<dbReference type="RefSeq" id="WP_101460338.1">
    <property type="nucleotide sequence ID" value="NZ_CP025408.1"/>
</dbReference>
<keyword evidence="5" id="KW-1185">Reference proteome</keyword>
<dbReference type="Proteomes" id="UP000233742">
    <property type="component" value="Chromosome"/>
</dbReference>
<dbReference type="GO" id="GO:0016491">
    <property type="term" value="F:oxidoreductase activity"/>
    <property type="evidence" value="ECO:0007669"/>
    <property type="project" value="UniProtKB-KW"/>
</dbReference>
<evidence type="ECO:0000256" key="2">
    <source>
        <dbReference type="ARBA" id="ARBA00023002"/>
    </source>
</evidence>
<feature type="domain" description="NADH:flavin oxidoreductase/NADH oxidase N-terminal" evidence="3">
    <location>
        <begin position="10"/>
        <end position="352"/>
    </location>
</feature>
<evidence type="ECO:0000256" key="1">
    <source>
        <dbReference type="ARBA" id="ARBA00022630"/>
    </source>
</evidence>
<evidence type="ECO:0000313" key="4">
    <source>
        <dbReference type="EMBL" id="AUH33669.1"/>
    </source>
</evidence>
<dbReference type="InterPro" id="IPR013785">
    <property type="entry name" value="Aldolase_TIM"/>
</dbReference>
<dbReference type="SUPFAM" id="SSF51395">
    <property type="entry name" value="FMN-linked oxidoreductases"/>
    <property type="match status" value="1"/>
</dbReference>
<dbReference type="Pfam" id="PF00724">
    <property type="entry name" value="Oxidored_FMN"/>
    <property type="match status" value="1"/>
</dbReference>
<evidence type="ECO:0000259" key="3">
    <source>
        <dbReference type="Pfam" id="PF00724"/>
    </source>
</evidence>